<keyword evidence="12 14" id="KW-0503">Monooxygenase</keyword>
<dbReference type="InterPro" id="IPR017972">
    <property type="entry name" value="Cyt_P450_CS"/>
</dbReference>
<evidence type="ECO:0000256" key="9">
    <source>
        <dbReference type="ARBA" id="ARBA00022848"/>
    </source>
</evidence>
<dbReference type="PRINTS" id="PR00385">
    <property type="entry name" value="P450"/>
</dbReference>
<keyword evidence="6 14" id="KW-0349">Heme</keyword>
<dbReference type="GeneID" id="107067900"/>
<evidence type="ECO:0000256" key="8">
    <source>
        <dbReference type="ARBA" id="ARBA00022824"/>
    </source>
</evidence>
<dbReference type="PROSITE" id="PS00086">
    <property type="entry name" value="CYTOCHROME_P450"/>
    <property type="match status" value="1"/>
</dbReference>
<dbReference type="PRINTS" id="PR00463">
    <property type="entry name" value="EP450I"/>
</dbReference>
<sequence length="409" mass="47836">MLLSFIKITPRKKWKLRRKMLKPAFYLDILPHYFTNIIEVSQNMVECLKKEADGNPIVKDLKSFIGQHTLNIICKSAFGVELTGKNELEIKYPHAIHEFVRISSIRLSRPWYYFDSIFAFSPLSRVQKENLKTLHSFSRNIIAERKRFHKQTNGKYLQINKNNEEDNNLYSKKRLSLLDLLIAASWEDNQIDEEGIREEVDTFMFGGFDTTASALTFALSLFAKHKSVQVMFPNETITLHDYKNIRDEVRSIMQDDNFTMSSLSNLSYLNRCLKESMRLYPSVHVIFRKIFRDLQLKHYLIPSGTIVGVNIYSVHRNPKYWPNPNVFDPDRFLPENSTGRHPYSFIPFSAGRRICIGQNFAMHELRLIVAFILYHFELEPVDELDDVTFAADITLTPIKPLRIKFIPIS</sequence>
<organism evidence="15 16">
    <name type="scientific">Polistes dominula</name>
    <name type="common">European paper wasp</name>
    <name type="synonym">Vespa dominula</name>
    <dbReference type="NCBI Taxonomy" id="743375"/>
    <lineage>
        <taxon>Eukaryota</taxon>
        <taxon>Metazoa</taxon>
        <taxon>Ecdysozoa</taxon>
        <taxon>Arthropoda</taxon>
        <taxon>Hexapoda</taxon>
        <taxon>Insecta</taxon>
        <taxon>Pterygota</taxon>
        <taxon>Neoptera</taxon>
        <taxon>Endopterygota</taxon>
        <taxon>Hymenoptera</taxon>
        <taxon>Apocrita</taxon>
        <taxon>Aculeata</taxon>
        <taxon>Vespoidea</taxon>
        <taxon>Vespidae</taxon>
        <taxon>Polistinae</taxon>
        <taxon>Polistini</taxon>
        <taxon>Polistes</taxon>
    </lineage>
</organism>
<proteinExistence type="inferred from homology"/>
<comment type="subcellular location">
    <subcellularLocation>
        <location evidence="4">Endoplasmic reticulum membrane</location>
        <topology evidence="4">Peripheral membrane protein</topology>
    </subcellularLocation>
    <subcellularLocation>
        <location evidence="3">Microsome membrane</location>
        <topology evidence="3">Peripheral membrane protein</topology>
    </subcellularLocation>
</comment>
<dbReference type="Pfam" id="PF00067">
    <property type="entry name" value="p450"/>
    <property type="match status" value="1"/>
</dbReference>
<evidence type="ECO:0000256" key="2">
    <source>
        <dbReference type="ARBA" id="ARBA00003690"/>
    </source>
</evidence>
<evidence type="ECO:0000256" key="7">
    <source>
        <dbReference type="ARBA" id="ARBA00022723"/>
    </source>
</evidence>
<reference evidence="16" key="1">
    <citation type="submission" date="2025-08" db="UniProtKB">
        <authorList>
            <consortium name="RefSeq"/>
        </authorList>
    </citation>
    <scope>IDENTIFICATION</scope>
    <source>
        <tissue evidence="16">Whole body</tissue>
    </source>
</reference>
<protein>
    <submittedName>
        <fullName evidence="16">Cytochrome P450 4C1-like</fullName>
    </submittedName>
</protein>
<evidence type="ECO:0000256" key="5">
    <source>
        <dbReference type="ARBA" id="ARBA00010617"/>
    </source>
</evidence>
<dbReference type="InterPro" id="IPR036396">
    <property type="entry name" value="Cyt_P450_sf"/>
</dbReference>
<dbReference type="Proteomes" id="UP000694924">
    <property type="component" value="Unplaced"/>
</dbReference>
<keyword evidence="7 14" id="KW-0479">Metal-binding</keyword>
<comment type="similarity">
    <text evidence="5 14">Belongs to the cytochrome P450 family.</text>
</comment>
<evidence type="ECO:0000256" key="12">
    <source>
        <dbReference type="ARBA" id="ARBA00023033"/>
    </source>
</evidence>
<dbReference type="PANTHER" id="PTHR24291">
    <property type="entry name" value="CYTOCHROME P450 FAMILY 4"/>
    <property type="match status" value="1"/>
</dbReference>
<evidence type="ECO:0000256" key="14">
    <source>
        <dbReference type="RuleBase" id="RU000461"/>
    </source>
</evidence>
<keyword evidence="8" id="KW-0256">Endoplasmic reticulum</keyword>
<evidence type="ECO:0000256" key="11">
    <source>
        <dbReference type="ARBA" id="ARBA00023004"/>
    </source>
</evidence>
<evidence type="ECO:0000256" key="1">
    <source>
        <dbReference type="ARBA" id="ARBA00001971"/>
    </source>
</evidence>
<dbReference type="RefSeq" id="XP_015179309.1">
    <property type="nucleotide sequence ID" value="XM_015323823.1"/>
</dbReference>
<keyword evidence="10 14" id="KW-0560">Oxidoreductase</keyword>
<dbReference type="PANTHER" id="PTHR24291:SF189">
    <property type="entry name" value="CYTOCHROME P450 4C3-RELATED"/>
    <property type="match status" value="1"/>
</dbReference>
<evidence type="ECO:0000256" key="10">
    <source>
        <dbReference type="ARBA" id="ARBA00023002"/>
    </source>
</evidence>
<keyword evidence="15" id="KW-1185">Reference proteome</keyword>
<comment type="cofactor">
    <cofactor evidence="1">
        <name>heme</name>
        <dbReference type="ChEBI" id="CHEBI:30413"/>
    </cofactor>
</comment>
<evidence type="ECO:0000256" key="6">
    <source>
        <dbReference type="ARBA" id="ARBA00022617"/>
    </source>
</evidence>
<evidence type="ECO:0000256" key="4">
    <source>
        <dbReference type="ARBA" id="ARBA00004406"/>
    </source>
</evidence>
<keyword evidence="11 14" id="KW-0408">Iron</keyword>
<dbReference type="InterPro" id="IPR050196">
    <property type="entry name" value="Cytochrome_P450_Monoox"/>
</dbReference>
<dbReference type="Gene3D" id="1.10.630.10">
    <property type="entry name" value="Cytochrome P450"/>
    <property type="match status" value="1"/>
</dbReference>
<evidence type="ECO:0000313" key="16">
    <source>
        <dbReference type="RefSeq" id="XP_015179309.1"/>
    </source>
</evidence>
<name>A0ABM1IGH2_POLDO</name>
<evidence type="ECO:0000256" key="3">
    <source>
        <dbReference type="ARBA" id="ARBA00004174"/>
    </source>
</evidence>
<keyword evidence="13" id="KW-0472">Membrane</keyword>
<keyword evidence="9" id="KW-0492">Microsome</keyword>
<evidence type="ECO:0000256" key="13">
    <source>
        <dbReference type="ARBA" id="ARBA00023136"/>
    </source>
</evidence>
<gene>
    <name evidence="16" type="primary">LOC107067900</name>
</gene>
<accession>A0ABM1IGH2</accession>
<dbReference type="SUPFAM" id="SSF48264">
    <property type="entry name" value="Cytochrome P450"/>
    <property type="match status" value="1"/>
</dbReference>
<dbReference type="InterPro" id="IPR001128">
    <property type="entry name" value="Cyt_P450"/>
</dbReference>
<dbReference type="InterPro" id="IPR002401">
    <property type="entry name" value="Cyt_P450_E_grp-I"/>
</dbReference>
<evidence type="ECO:0000313" key="15">
    <source>
        <dbReference type="Proteomes" id="UP000694924"/>
    </source>
</evidence>
<comment type="function">
    <text evidence="2">May be involved in the metabolism of insect hormones and in the breakdown of synthetic insecticides.</text>
</comment>